<evidence type="ECO:0000259" key="1">
    <source>
        <dbReference type="Pfam" id="PF20231"/>
    </source>
</evidence>
<organism>
    <name type="scientific">Serpula lacrymans var. lacrymans (strain S7.9)</name>
    <name type="common">Dry rot fungus</name>
    <dbReference type="NCBI Taxonomy" id="578457"/>
    <lineage>
        <taxon>Eukaryota</taxon>
        <taxon>Fungi</taxon>
        <taxon>Dikarya</taxon>
        <taxon>Basidiomycota</taxon>
        <taxon>Agaricomycotina</taxon>
        <taxon>Agaricomycetes</taxon>
        <taxon>Agaricomycetidae</taxon>
        <taxon>Boletales</taxon>
        <taxon>Coniophorineae</taxon>
        <taxon>Serpulaceae</taxon>
        <taxon>Serpula</taxon>
    </lineage>
</organism>
<accession>F8NFM4</accession>
<evidence type="ECO:0000313" key="2">
    <source>
        <dbReference type="EMBL" id="EGO30864.1"/>
    </source>
</evidence>
<dbReference type="OrthoDB" id="4743193at2759"/>
<proteinExistence type="predicted"/>
<dbReference type="Proteomes" id="UP000008064">
    <property type="component" value="Unassembled WGS sequence"/>
</dbReference>
<gene>
    <name evidence="2" type="ORF">SERLADRAFT_344304</name>
</gene>
<dbReference type="KEGG" id="sla:SERLADRAFT_344304"/>
<sequence>SRIIRMNLLCNPTGKVDAFRAMDWLVERNNLYTKVEFAESGPNHTIDHIIKESPLIKVYRYCHTVIENVFYLQHCTI</sequence>
<dbReference type="GeneID" id="18809006"/>
<protein>
    <recommendedName>
        <fullName evidence="1">DUF6589 domain-containing protein</fullName>
    </recommendedName>
</protein>
<dbReference type="AlphaFoldDB" id="F8NFM4"/>
<dbReference type="InterPro" id="IPR046496">
    <property type="entry name" value="DUF6589"/>
</dbReference>
<dbReference type="EMBL" id="GL945428">
    <property type="protein sequence ID" value="EGO30864.1"/>
    <property type="molecule type" value="Genomic_DNA"/>
</dbReference>
<dbReference type="RefSeq" id="XP_007312748.1">
    <property type="nucleotide sequence ID" value="XM_007312686.1"/>
</dbReference>
<reference evidence="2" key="1">
    <citation type="submission" date="2011-04" db="EMBL/GenBank/DDBJ databases">
        <title>Evolution of plant cell wall degrading machinery underlies the functional diversity of forest fungi.</title>
        <authorList>
            <consortium name="US DOE Joint Genome Institute (JGI-PGF)"/>
            <person name="Eastwood D.C."/>
            <person name="Floudas D."/>
            <person name="Binder M."/>
            <person name="Majcherczyk A."/>
            <person name="Schneider P."/>
            <person name="Aerts A."/>
            <person name="Asiegbu F.O."/>
            <person name="Baker S.E."/>
            <person name="Barry K."/>
            <person name="Bendiksby M."/>
            <person name="Blumentritt M."/>
            <person name="Coutinho P.M."/>
            <person name="Cullen D."/>
            <person name="Cullen D."/>
            <person name="Gathman A."/>
            <person name="Goodell B."/>
            <person name="Henrissat B."/>
            <person name="Ihrmark K."/>
            <person name="Kauserud H."/>
            <person name="Kohler A."/>
            <person name="LaButti K."/>
            <person name="Lapidus A."/>
            <person name="Lavin J.L."/>
            <person name="Lee Y.-H."/>
            <person name="Lindquist E."/>
            <person name="Lilly W."/>
            <person name="Lucas S."/>
            <person name="Morin E."/>
            <person name="Murat C."/>
            <person name="Oguiza J.A."/>
            <person name="Park J."/>
            <person name="Pisabarro A.G."/>
            <person name="Riley R."/>
            <person name="Rosling A."/>
            <person name="Salamov A."/>
            <person name="Schmidt O."/>
            <person name="Schmutz J."/>
            <person name="Skrede I."/>
            <person name="Stenlid J."/>
            <person name="Wiebenga A."/>
            <person name="Xie X."/>
            <person name="Kues U."/>
            <person name="Hibbett D.S."/>
            <person name="Hoffmeister D."/>
            <person name="Hogberg N."/>
            <person name="Martin F."/>
            <person name="Grigoriev I.V."/>
            <person name="Watkinson S.C."/>
        </authorList>
    </citation>
    <scope>NUCLEOTIDE SEQUENCE</scope>
    <source>
        <strain evidence="2">S7.9</strain>
    </source>
</reference>
<feature type="domain" description="DUF6589" evidence="1">
    <location>
        <begin position="2"/>
        <end position="73"/>
    </location>
</feature>
<feature type="non-terminal residue" evidence="2">
    <location>
        <position position="1"/>
    </location>
</feature>
<dbReference type="HOGENOM" id="CLU_2838327_0_0_1"/>
<name>F8NFM4_SERL9</name>
<dbReference type="Pfam" id="PF20231">
    <property type="entry name" value="DUF6589"/>
    <property type="match status" value="1"/>
</dbReference>